<feature type="domain" description="WCX" evidence="3">
    <location>
        <begin position="223"/>
        <end position="298"/>
    </location>
</feature>
<dbReference type="Pfam" id="PF25583">
    <property type="entry name" value="WCX"/>
    <property type="match status" value="1"/>
</dbReference>
<dbReference type="EMBL" id="FXZI01000008">
    <property type="protein sequence ID" value="SMX93540.1"/>
    <property type="molecule type" value="Genomic_DNA"/>
</dbReference>
<dbReference type="InterPro" id="IPR036388">
    <property type="entry name" value="WH-like_DNA-bd_sf"/>
</dbReference>
<evidence type="ECO:0000313" key="4">
    <source>
        <dbReference type="EMBL" id="SMX83271.1"/>
    </source>
</evidence>
<evidence type="ECO:0000259" key="3">
    <source>
        <dbReference type="Pfam" id="PF25583"/>
    </source>
</evidence>
<name>A0A2H1K1E1_BREAU</name>
<dbReference type="InterPro" id="IPR026881">
    <property type="entry name" value="WYL_dom"/>
</dbReference>
<dbReference type="PANTHER" id="PTHR34580">
    <property type="match status" value="1"/>
</dbReference>
<dbReference type="GO" id="GO:0003677">
    <property type="term" value="F:DNA binding"/>
    <property type="evidence" value="ECO:0007669"/>
    <property type="project" value="UniProtKB-KW"/>
</dbReference>
<reference evidence="6 7" key="1">
    <citation type="submission" date="2017-03" db="EMBL/GenBank/DDBJ databases">
        <authorList>
            <person name="Afonso C.L."/>
            <person name="Miller P.J."/>
            <person name="Scott M.A."/>
            <person name="Spackman E."/>
            <person name="Goraichik I."/>
            <person name="Dimitrov K.M."/>
            <person name="Suarez D.L."/>
            <person name="Swayne D.E."/>
        </authorList>
    </citation>
    <scope>NUCLEOTIDE SEQUENCE [LARGE SCALE GENOMIC DNA]</scope>
    <source>
        <strain evidence="4">6</strain>
        <strain evidence="7">6(3)</strain>
        <strain evidence="5">8</strain>
        <strain evidence="6">8(6)</strain>
    </source>
</reference>
<dbReference type="Proteomes" id="UP000234300">
    <property type="component" value="Unassembled WGS sequence"/>
</dbReference>
<protein>
    <submittedName>
        <fullName evidence="5">Predicted DNA-binding transcriptional regulator YafY, contains an HTH and WYL domains</fullName>
    </submittedName>
</protein>
<evidence type="ECO:0000313" key="7">
    <source>
        <dbReference type="Proteomes" id="UP000234327"/>
    </source>
</evidence>
<dbReference type="AlphaFoldDB" id="A0A2H1K1E1"/>
<dbReference type="Pfam" id="PF13280">
    <property type="entry name" value="WYL"/>
    <property type="match status" value="1"/>
</dbReference>
<dbReference type="PROSITE" id="PS52050">
    <property type="entry name" value="WYL"/>
    <property type="match status" value="1"/>
</dbReference>
<dbReference type="InterPro" id="IPR036390">
    <property type="entry name" value="WH_DNA-bd_sf"/>
</dbReference>
<dbReference type="InterPro" id="IPR028349">
    <property type="entry name" value="PafC-like"/>
</dbReference>
<evidence type="ECO:0000313" key="5">
    <source>
        <dbReference type="EMBL" id="SMX93540.1"/>
    </source>
</evidence>
<evidence type="ECO:0000259" key="2">
    <source>
        <dbReference type="Pfam" id="PF13280"/>
    </source>
</evidence>
<keyword evidence="5" id="KW-0238">DNA-binding</keyword>
<proteinExistence type="predicted"/>
<gene>
    <name evidence="4" type="ORF">BAURA63_01955</name>
    <name evidence="5" type="ORF">BAURA86_02296</name>
</gene>
<organism evidence="5 6">
    <name type="scientific">Brevibacterium aurantiacum</name>
    <dbReference type="NCBI Taxonomy" id="273384"/>
    <lineage>
        <taxon>Bacteria</taxon>
        <taxon>Bacillati</taxon>
        <taxon>Actinomycetota</taxon>
        <taxon>Actinomycetes</taxon>
        <taxon>Micrococcales</taxon>
        <taxon>Brevibacteriaceae</taxon>
        <taxon>Brevibacterium</taxon>
    </lineage>
</organism>
<accession>A0A2H1K1E1</accession>
<evidence type="ECO:0000313" key="6">
    <source>
        <dbReference type="Proteomes" id="UP000234300"/>
    </source>
</evidence>
<sequence>MTADELARELEVSARTVLRDIDALSTSGVPVYADRGRHGGYSLLPGFRAELTGLSHQEALALLTAGSGKTEKAFGLSSALASAMRKVIDALPEDNRATLDDAAARLLVEPEADLLSRSTNVENAPTAVTAEVLQSVLSGHRLRFLYEAPDKAVGWHTVDPIGLVTIRDRTYLLATKAGADRTYRLSRMLEAEELPEPADRPDQVDLDRIWDERRTRFLSEGHISVTLRIDPTRRGDLLTNVRAVLAEMPEPDGWIRLEVTYEDLRHARWAIWQLDTAAEALSPEELRTSIREHAEELLGRYSDSSTAK</sequence>
<dbReference type="InterPro" id="IPR051534">
    <property type="entry name" value="CBASS_pafABC_assoc_protein"/>
</dbReference>
<dbReference type="Proteomes" id="UP000234327">
    <property type="component" value="Unassembled WGS sequence"/>
</dbReference>
<dbReference type="Pfam" id="PF08279">
    <property type="entry name" value="HTH_11"/>
    <property type="match status" value="1"/>
</dbReference>
<dbReference type="EMBL" id="FXYZ01000007">
    <property type="protein sequence ID" value="SMX83271.1"/>
    <property type="molecule type" value="Genomic_DNA"/>
</dbReference>
<evidence type="ECO:0000259" key="1">
    <source>
        <dbReference type="Pfam" id="PF08279"/>
    </source>
</evidence>
<dbReference type="SUPFAM" id="SSF46785">
    <property type="entry name" value="Winged helix' DNA-binding domain"/>
    <property type="match status" value="1"/>
</dbReference>
<feature type="domain" description="Helix-turn-helix type 11" evidence="1">
    <location>
        <begin position="2"/>
        <end position="41"/>
    </location>
</feature>
<feature type="domain" description="WYL" evidence="2">
    <location>
        <begin position="129"/>
        <end position="192"/>
    </location>
</feature>
<dbReference type="PIRSF" id="PIRSF016838">
    <property type="entry name" value="PafC"/>
    <property type="match status" value="1"/>
</dbReference>
<dbReference type="Gene3D" id="1.10.10.10">
    <property type="entry name" value="Winged helix-like DNA-binding domain superfamily/Winged helix DNA-binding domain"/>
    <property type="match status" value="1"/>
</dbReference>
<dbReference type="PANTHER" id="PTHR34580:SF1">
    <property type="entry name" value="PROTEIN PAFC"/>
    <property type="match status" value="1"/>
</dbReference>
<dbReference type="InterPro" id="IPR013196">
    <property type="entry name" value="HTH_11"/>
</dbReference>
<dbReference type="InterPro" id="IPR057727">
    <property type="entry name" value="WCX_dom"/>
</dbReference>